<dbReference type="SMART" id="SM00872">
    <property type="entry name" value="Alpha-mann_mid"/>
    <property type="match status" value="1"/>
</dbReference>
<accession>A0A7I4XYR0</accession>
<keyword evidence="7" id="KW-1133">Transmembrane helix</keyword>
<keyword evidence="5" id="KW-0862">Zinc</keyword>
<dbReference type="GO" id="GO:0006491">
    <property type="term" value="P:N-glycan processing"/>
    <property type="evidence" value="ECO:0007669"/>
    <property type="project" value="TreeGrafter"/>
</dbReference>
<evidence type="ECO:0000259" key="8">
    <source>
        <dbReference type="SMART" id="SM00872"/>
    </source>
</evidence>
<keyword evidence="6" id="KW-0326">Glycosidase</keyword>
<dbReference type="PANTHER" id="PTHR11607">
    <property type="entry name" value="ALPHA-MANNOSIDASE"/>
    <property type="match status" value="1"/>
</dbReference>
<dbReference type="SUPFAM" id="SSF88688">
    <property type="entry name" value="Families 57/38 glycoside transferase middle domain"/>
    <property type="match status" value="1"/>
</dbReference>
<evidence type="ECO:0000256" key="7">
    <source>
        <dbReference type="SAM" id="Phobius"/>
    </source>
</evidence>
<evidence type="ECO:0000313" key="10">
    <source>
        <dbReference type="WBParaSite" id="HCON_00029245-00001"/>
    </source>
</evidence>
<dbReference type="AlphaFoldDB" id="A0A7I4XYR0"/>
<dbReference type="GO" id="GO:0030246">
    <property type="term" value="F:carbohydrate binding"/>
    <property type="evidence" value="ECO:0007669"/>
    <property type="project" value="InterPro"/>
</dbReference>
<dbReference type="SUPFAM" id="SSF88713">
    <property type="entry name" value="Glycoside hydrolase/deacetylase"/>
    <property type="match status" value="1"/>
</dbReference>
<dbReference type="InterPro" id="IPR050843">
    <property type="entry name" value="Glycosyl_Hydrlase_38"/>
</dbReference>
<evidence type="ECO:0000256" key="5">
    <source>
        <dbReference type="ARBA" id="ARBA00022833"/>
    </source>
</evidence>
<dbReference type="SUPFAM" id="SSF74650">
    <property type="entry name" value="Galactose mutarotase-like"/>
    <property type="match status" value="1"/>
</dbReference>
<evidence type="ECO:0000256" key="4">
    <source>
        <dbReference type="ARBA" id="ARBA00022801"/>
    </source>
</evidence>
<sequence length="1009" mass="115980">MDRLHKLTGIRPPRLRRLLRITFMCTLIAFLVLFFKADSSKRWIRQKTIVKREPTFEVDMFDYSMTKKHSMTPARTSDHEKIKVIVVPFTHTDPGWLKTFDSYSKDTDDTLDAMYDFFLTHPDMTFMWAETIFLERWWRKQNDTVRNDIRKWVKQKRFDLVTGSWVMTDEANPYFPVSVDNIVEGFQFIHREFGVKPSVLFSLDPFGHSNSIAYLYSQAGVHREVINRISTDTKEYLRDLQAHRFIWKQYFDASDESDVWTHLLPYSHYDIPSSCGPDPNVCCEIDAIRYYKHYPCGGDMKPINKSNVKRKADALSTQLWKMSEQYGSNVVIMFYGDDFRLTTPFEWKVQYDALRLIFDEINSKNDIEISFGTITKFFDELEDWYAQNGTQPPTLKGDFFPYRLHDVGSWSGYYSTRPFYKSQERRLHWLLRAADLLSAQVEAGEQIVNTTFMLDKARRALLLFQHHDAITGTSRKHVHRDYSEQLHNATLLASSVIESSFGAIDDSTSEMVEYYMSNTNITTLKVLNLTKEKDLTVKIINTLPYHLEDVISVRVDCTTIDVKLDGVSVEAQIEPYIRNGKIDSKTFSLVFPVRLQPLGIAFYRLLFDKNQTSTKLATISASTPGKVAGMNSAFQITDLGTEDFELGSSSITTVHNGSNGMVTDVIRKNKKEFYFRPTFLVYPSSGGAYEMSIRDDQRQEYFAQRPPSNVMVVKGPIRESAHIFAKGIYSSLTLKNVAGVLGDQLNYFFHIDVHFEHKQRSNKEFAFGFGTKMSFPSFYTDSLGIQLLRRKAGEFFPMPTSAVIEDNDVRITVSSNIPHGCRMEGSNFEAIIERIIRSDDGHGLGREPDAIPDDNLPVDMKFTILLEDLKQTDLDYSHYTVHTPAGHLSVQNTIYSPIVLFTSNVTSVPTSIEIPPLPCDLQLLTVRPLHDGRRLLTIFYHGIRPMSVTPSECGDDLQRFLRTYLESMDVKKVQETDLAGLDETAVVYNAGDYIPRLRPFKFLSLLLTI</sequence>
<dbReference type="InterPro" id="IPR028995">
    <property type="entry name" value="Glyco_hydro_57/38_cen_sf"/>
</dbReference>
<keyword evidence="4" id="KW-0378">Hydrolase</keyword>
<reference evidence="10" key="1">
    <citation type="submission" date="2020-12" db="UniProtKB">
        <authorList>
            <consortium name="WormBaseParasite"/>
        </authorList>
    </citation>
    <scope>IDENTIFICATION</scope>
    <source>
        <strain evidence="10">MHco3</strain>
    </source>
</reference>
<dbReference type="GO" id="GO:0006013">
    <property type="term" value="P:mannose metabolic process"/>
    <property type="evidence" value="ECO:0007669"/>
    <property type="project" value="InterPro"/>
</dbReference>
<keyword evidence="7" id="KW-0472">Membrane</keyword>
<evidence type="ECO:0000256" key="6">
    <source>
        <dbReference type="ARBA" id="ARBA00023295"/>
    </source>
</evidence>
<dbReference type="InterPro" id="IPR011013">
    <property type="entry name" value="Gal_mutarotase_sf_dom"/>
</dbReference>
<evidence type="ECO:0000256" key="1">
    <source>
        <dbReference type="ARBA" id="ARBA00001947"/>
    </source>
</evidence>
<comment type="similarity">
    <text evidence="2">Belongs to the glycosyl hydrolase 38 family.</text>
</comment>
<name>A0A7I4XYR0_HAECO</name>
<evidence type="ECO:0000256" key="3">
    <source>
        <dbReference type="ARBA" id="ARBA00022723"/>
    </source>
</evidence>
<dbReference type="GO" id="GO:0046872">
    <property type="term" value="F:metal ion binding"/>
    <property type="evidence" value="ECO:0007669"/>
    <property type="project" value="UniProtKB-KW"/>
</dbReference>
<feature type="domain" description="Glycoside hydrolase family 38 central" evidence="8">
    <location>
        <begin position="408"/>
        <end position="486"/>
    </location>
</feature>
<keyword evidence="3" id="KW-0479">Metal-binding</keyword>
<proteinExistence type="inferred from homology"/>
<dbReference type="InterPro" id="IPR013780">
    <property type="entry name" value="Glyco_hydro_b"/>
</dbReference>
<dbReference type="OMA" id="MHGDDFR"/>
<evidence type="ECO:0000313" key="9">
    <source>
        <dbReference type="Proteomes" id="UP000025227"/>
    </source>
</evidence>
<dbReference type="OrthoDB" id="10261055at2759"/>
<dbReference type="PANTHER" id="PTHR11607:SF71">
    <property type="entry name" value="ALPHA-MANNOSIDASE"/>
    <property type="match status" value="1"/>
</dbReference>
<dbReference type="Gene3D" id="3.20.110.10">
    <property type="entry name" value="Glycoside hydrolase 38, N terminal domain"/>
    <property type="match status" value="1"/>
</dbReference>
<dbReference type="InterPro" id="IPR000602">
    <property type="entry name" value="Glyco_hydro_38_N"/>
</dbReference>
<dbReference type="GO" id="GO:0004559">
    <property type="term" value="F:alpha-mannosidase activity"/>
    <property type="evidence" value="ECO:0007669"/>
    <property type="project" value="InterPro"/>
</dbReference>
<feature type="transmembrane region" description="Helical" evidence="7">
    <location>
        <begin position="21"/>
        <end position="37"/>
    </location>
</feature>
<keyword evidence="9" id="KW-1185">Reference proteome</keyword>
<dbReference type="GO" id="GO:0000139">
    <property type="term" value="C:Golgi membrane"/>
    <property type="evidence" value="ECO:0007669"/>
    <property type="project" value="TreeGrafter"/>
</dbReference>
<comment type="cofactor">
    <cofactor evidence="1">
        <name>Zn(2+)</name>
        <dbReference type="ChEBI" id="CHEBI:29105"/>
    </cofactor>
</comment>
<evidence type="ECO:0000256" key="2">
    <source>
        <dbReference type="ARBA" id="ARBA00009792"/>
    </source>
</evidence>
<keyword evidence="7" id="KW-0812">Transmembrane</keyword>
<dbReference type="InterPro" id="IPR015341">
    <property type="entry name" value="Glyco_hydro_38_cen"/>
</dbReference>
<dbReference type="InterPro" id="IPR037094">
    <property type="entry name" value="Glyco_hydro_38_cen_sf"/>
</dbReference>
<protein>
    <submittedName>
        <fullName evidence="10">Alpha-mann_mid domain-containing protein</fullName>
    </submittedName>
</protein>
<dbReference type="InterPro" id="IPR027291">
    <property type="entry name" value="Glyco_hydro_38_N_sf"/>
</dbReference>
<dbReference type="Pfam" id="PF01074">
    <property type="entry name" value="Glyco_hydro_38N"/>
    <property type="match status" value="1"/>
</dbReference>
<dbReference type="Gene3D" id="2.60.40.1180">
    <property type="entry name" value="Golgi alpha-mannosidase II"/>
    <property type="match status" value="1"/>
</dbReference>
<dbReference type="Proteomes" id="UP000025227">
    <property type="component" value="Unplaced"/>
</dbReference>
<dbReference type="WBParaSite" id="HCON_00029245-00001">
    <property type="protein sequence ID" value="HCON_00029245-00001"/>
    <property type="gene ID" value="HCON_00029245"/>
</dbReference>
<dbReference type="Gene3D" id="2.70.98.30">
    <property type="entry name" value="Golgi alpha-mannosidase II, domain 4"/>
    <property type="match status" value="1"/>
</dbReference>
<dbReference type="Pfam" id="PF09261">
    <property type="entry name" value="Alpha-mann_mid"/>
    <property type="match status" value="1"/>
</dbReference>
<dbReference type="Gene3D" id="1.20.1270.50">
    <property type="entry name" value="Glycoside hydrolase family 38, central domain"/>
    <property type="match status" value="1"/>
</dbReference>
<dbReference type="InterPro" id="IPR011330">
    <property type="entry name" value="Glyco_hydro/deAcase_b/a-brl"/>
</dbReference>
<organism evidence="9 10">
    <name type="scientific">Haemonchus contortus</name>
    <name type="common">Barber pole worm</name>
    <dbReference type="NCBI Taxonomy" id="6289"/>
    <lineage>
        <taxon>Eukaryota</taxon>
        <taxon>Metazoa</taxon>
        <taxon>Ecdysozoa</taxon>
        <taxon>Nematoda</taxon>
        <taxon>Chromadorea</taxon>
        <taxon>Rhabditida</taxon>
        <taxon>Rhabditina</taxon>
        <taxon>Rhabditomorpha</taxon>
        <taxon>Strongyloidea</taxon>
        <taxon>Trichostrongylidae</taxon>
        <taxon>Haemonchus</taxon>
    </lineage>
</organism>